<dbReference type="GeneID" id="27718353"/>
<dbReference type="AlphaFoldDB" id="A0A084GHR0"/>
<evidence type="ECO:0000313" key="2">
    <source>
        <dbReference type="EMBL" id="KEZ46872.1"/>
    </source>
</evidence>
<feature type="region of interest" description="Disordered" evidence="1">
    <location>
        <begin position="1124"/>
        <end position="1146"/>
    </location>
</feature>
<feature type="compositionally biased region" description="Low complexity" evidence="1">
    <location>
        <begin position="276"/>
        <end position="290"/>
    </location>
</feature>
<feature type="region of interest" description="Disordered" evidence="1">
    <location>
        <begin position="106"/>
        <end position="478"/>
    </location>
</feature>
<feature type="compositionally biased region" description="Low complexity" evidence="1">
    <location>
        <begin position="26"/>
        <end position="62"/>
    </location>
</feature>
<comment type="caution">
    <text evidence="2">The sequence shown here is derived from an EMBL/GenBank/DDBJ whole genome shotgun (WGS) entry which is preliminary data.</text>
</comment>
<organism evidence="2 3">
    <name type="scientific">Pseudallescheria apiosperma</name>
    <name type="common">Scedosporium apiospermum</name>
    <dbReference type="NCBI Taxonomy" id="563466"/>
    <lineage>
        <taxon>Eukaryota</taxon>
        <taxon>Fungi</taxon>
        <taxon>Dikarya</taxon>
        <taxon>Ascomycota</taxon>
        <taxon>Pezizomycotina</taxon>
        <taxon>Sordariomycetes</taxon>
        <taxon>Hypocreomycetidae</taxon>
        <taxon>Microascales</taxon>
        <taxon>Microascaceae</taxon>
        <taxon>Scedosporium</taxon>
    </lineage>
</organism>
<sequence>MSVGPEPVSSGIFPVPGQTHIPQVARRSSTTLGSRTSSSATVAPSLATSSSSLSSATSSSSTCLHTAHRQSHNQSKLPAFRFNDLNAGHGKLPVSVGLPLPSLLQQQHFPPSAASPNNSPNPQNPQEAPNPTNPVTVPALGPRQGPDTGTIPIQPGTQIQGGKGHSGQGPAPDNITPSASDPLHIPQNIRSHTVPHPPSSTSSGRPTSGSQLAQKSVLKQKKPEIPAAAASESLIKSPRARASTFQQSRFSVIASSSVSASTASPSVSRIPGTAGGTAKSTSAATTASTARRPASFPASPSKKHVCVDNTTPNVSALKESAAQPELQPEAPLVPAQVSQVSAVPAPAPDLAPPPGPGHTSSSTTPTPTTTAATPTATPKSSNPITTTSTKPQPTRRKPASLDSTPIILVADLSSPPLIPPQRRHTDTTQVLHTSKPQRTSSSNDPGAQGQRELLLPKTLQQQQHHHHSTPSDEKRVSTYLTRRKPPVSYKAPLSICTTTKSPASAPSSATTPVRVPPIRGFRSSGSRRSLILDMGSRPTRPYDNSSGDESQSYDSREHTLRALEGRNDLAQITPPHSMDHDGAEQEDTTDMFLNIAREESVRPSIEDGHEDQSALDVGDSSAYGRRRTSISDAITPRTTPYKQSNLSYGQYRSSPVTYSPAGYNSSSLAPRSDHTLRAEPQQQQQQGMEYGQGVEGTESTASTTGPSTVWDELDDLKSRISRLELTGKLPPTSGAAMSRVSDDRPYTANTTVTNVSGSPKRITPGAASVVGGQGDASSTVSATQKESHPTLHGALAKSKTLLSGEVYKALESATTDALALLAMMGTAGQPGPISSGASTIGGAGGVTDRQLRRKADSICRSLTELCLALNEENSRPRTSHGLNAAQTESPATPTVNGFGALNTQRRPSGVGEQTMARLNTSPRAMSRLEERRSNLLNGTALPSPRLLSSTLATPTEVGQGRRSSLLFSRRRATTEEPDEGRQTSLLRTRRAGTEEPEETRKPSLLLRPRRGTIGEGDDDDSRIRAPSRATTEVTPSPRMVSRDYSAPGAEPNSMTSSALPRRRLGPSTLNSRLAVPSSPATGTVRWVGDVNGSSLADKLVEERGPGPRPFSLGQTAMLNRTTSISRRNRDSMIMNGPGTPQTGSYR</sequence>
<reference evidence="2 3" key="1">
    <citation type="journal article" date="2014" name="Genome Announc.">
        <title>Draft genome sequence of the pathogenic fungus Scedosporium apiospermum.</title>
        <authorList>
            <person name="Vandeputte P."/>
            <person name="Ghamrawi S."/>
            <person name="Rechenmann M."/>
            <person name="Iltis A."/>
            <person name="Giraud S."/>
            <person name="Fleury M."/>
            <person name="Thornton C."/>
            <person name="Delhaes L."/>
            <person name="Meyer W."/>
            <person name="Papon N."/>
            <person name="Bouchara J.P."/>
        </authorList>
    </citation>
    <scope>NUCLEOTIDE SEQUENCE [LARGE SCALE GENOMIC DNA]</scope>
    <source>
        <strain evidence="2 3">IHEM 14462</strain>
    </source>
</reference>
<feature type="compositionally biased region" description="Low complexity" evidence="1">
    <location>
        <begin position="497"/>
        <end position="512"/>
    </location>
</feature>
<keyword evidence="3" id="KW-1185">Reference proteome</keyword>
<feature type="compositionally biased region" description="Low complexity" evidence="1">
    <location>
        <begin position="191"/>
        <end position="210"/>
    </location>
</feature>
<feature type="region of interest" description="Disordered" evidence="1">
    <location>
        <begin position="936"/>
        <end position="1079"/>
    </location>
</feature>
<protein>
    <recommendedName>
        <fullName evidence="4">LPXTG-motif cell wall anchor domain-containing protein</fullName>
    </recommendedName>
</protein>
<evidence type="ECO:0000256" key="1">
    <source>
        <dbReference type="SAM" id="MobiDB-lite"/>
    </source>
</evidence>
<dbReference type="VEuPathDB" id="FungiDB:SAPIO_CDS0201"/>
<feature type="compositionally biased region" description="Pro residues" evidence="1">
    <location>
        <begin position="345"/>
        <end position="356"/>
    </location>
</feature>
<name>A0A084GHR0_PSEDA</name>
<dbReference type="KEGG" id="sapo:SAPIO_CDS0201"/>
<feature type="region of interest" description="Disordered" evidence="1">
    <location>
        <begin position="602"/>
        <end position="710"/>
    </location>
</feature>
<feature type="region of interest" description="Disordered" evidence="1">
    <location>
        <begin position="873"/>
        <end position="919"/>
    </location>
</feature>
<feature type="compositionally biased region" description="Low complexity" evidence="1">
    <location>
        <begin position="357"/>
        <end position="378"/>
    </location>
</feature>
<dbReference type="OrthoDB" id="5369729at2759"/>
<evidence type="ECO:0008006" key="4">
    <source>
        <dbReference type="Google" id="ProtNLM"/>
    </source>
</evidence>
<feature type="region of interest" description="Disordered" evidence="1">
    <location>
        <begin position="768"/>
        <end position="787"/>
    </location>
</feature>
<feature type="compositionally biased region" description="Polar residues" evidence="1">
    <location>
        <begin position="542"/>
        <end position="553"/>
    </location>
</feature>
<feature type="compositionally biased region" description="Polar residues" evidence="1">
    <location>
        <begin position="697"/>
        <end position="707"/>
    </location>
</feature>
<feature type="region of interest" description="Disordered" evidence="1">
    <location>
        <begin position="490"/>
        <end position="556"/>
    </location>
</feature>
<dbReference type="OMA" id="QNIRSHT"/>
<feature type="compositionally biased region" description="Polar residues" evidence="1">
    <location>
        <begin position="747"/>
        <end position="757"/>
    </location>
</feature>
<evidence type="ECO:0000313" key="3">
    <source>
        <dbReference type="Proteomes" id="UP000028545"/>
    </source>
</evidence>
<feature type="compositionally biased region" description="Low complexity" evidence="1">
    <location>
        <begin position="106"/>
        <end position="134"/>
    </location>
</feature>
<feature type="compositionally biased region" description="Low complexity" evidence="1">
    <location>
        <begin position="248"/>
        <end position="268"/>
    </location>
</feature>
<feature type="region of interest" description="Disordered" evidence="1">
    <location>
        <begin position="727"/>
        <end position="762"/>
    </location>
</feature>
<dbReference type="Proteomes" id="UP000028545">
    <property type="component" value="Unassembled WGS sequence"/>
</dbReference>
<proteinExistence type="predicted"/>
<feature type="compositionally biased region" description="Polar residues" evidence="1">
    <location>
        <begin position="379"/>
        <end position="392"/>
    </location>
</feature>
<feature type="region of interest" description="Disordered" evidence="1">
    <location>
        <begin position="1"/>
        <end position="75"/>
    </location>
</feature>
<feature type="compositionally biased region" description="Polar residues" evidence="1">
    <location>
        <begin position="630"/>
        <end position="669"/>
    </location>
</feature>
<gene>
    <name evidence="2" type="ORF">SAPIO_CDS0201</name>
</gene>
<dbReference type="EMBL" id="JOWA01000011">
    <property type="protein sequence ID" value="KEZ46872.1"/>
    <property type="molecule type" value="Genomic_DNA"/>
</dbReference>
<feature type="compositionally biased region" description="Polar residues" evidence="1">
    <location>
        <begin position="427"/>
        <end position="445"/>
    </location>
</feature>
<feature type="compositionally biased region" description="Polar residues" evidence="1">
    <location>
        <begin position="775"/>
        <end position="784"/>
    </location>
</feature>
<feature type="compositionally biased region" description="Low complexity" evidence="1">
    <location>
        <begin position="519"/>
        <end position="529"/>
    </location>
</feature>
<dbReference type="HOGENOM" id="CLU_003899_0_0_1"/>
<feature type="compositionally biased region" description="Basic and acidic residues" evidence="1">
    <location>
        <begin position="602"/>
        <end position="612"/>
    </location>
</feature>
<feature type="compositionally biased region" description="Polar residues" evidence="1">
    <location>
        <begin position="880"/>
        <end position="906"/>
    </location>
</feature>
<dbReference type="RefSeq" id="XP_016646671.1">
    <property type="nucleotide sequence ID" value="XM_016783038.1"/>
</dbReference>
<accession>A0A084GHR0</accession>